<dbReference type="SUPFAM" id="SSF53335">
    <property type="entry name" value="S-adenosyl-L-methionine-dependent methyltransferases"/>
    <property type="match status" value="1"/>
</dbReference>
<dbReference type="Gene3D" id="3.40.50.150">
    <property type="entry name" value="Vaccinia Virus protein VP39"/>
    <property type="match status" value="1"/>
</dbReference>
<dbReference type="GO" id="GO:0032259">
    <property type="term" value="P:methylation"/>
    <property type="evidence" value="ECO:0007669"/>
    <property type="project" value="UniProtKB-KW"/>
</dbReference>
<keyword evidence="4" id="KW-1185">Reference proteome</keyword>
<dbReference type="Pfam" id="PF04072">
    <property type="entry name" value="LCM"/>
    <property type="match status" value="1"/>
</dbReference>
<dbReference type="InterPro" id="IPR007213">
    <property type="entry name" value="Ppm1/Ppm2/Tcmp"/>
</dbReference>
<evidence type="ECO:0000313" key="3">
    <source>
        <dbReference type="EMBL" id="KAF8387873.1"/>
    </source>
</evidence>
<dbReference type="GO" id="GO:0008168">
    <property type="term" value="F:methyltransferase activity"/>
    <property type="evidence" value="ECO:0007669"/>
    <property type="project" value="UniProtKB-KW"/>
</dbReference>
<evidence type="ECO:0000256" key="1">
    <source>
        <dbReference type="ARBA" id="ARBA00022603"/>
    </source>
</evidence>
<dbReference type="PANTHER" id="PTHR43619:SF2">
    <property type="entry name" value="S-ADENOSYL-L-METHIONINE-DEPENDENT METHYLTRANSFERASES SUPERFAMILY PROTEIN"/>
    <property type="match status" value="1"/>
</dbReference>
<dbReference type="EMBL" id="JABCRI010000020">
    <property type="protein sequence ID" value="KAF8387873.1"/>
    <property type="molecule type" value="Genomic_DNA"/>
</dbReference>
<organism evidence="3 4">
    <name type="scientific">Tetracentron sinense</name>
    <name type="common">Spur-leaf</name>
    <dbReference type="NCBI Taxonomy" id="13715"/>
    <lineage>
        <taxon>Eukaryota</taxon>
        <taxon>Viridiplantae</taxon>
        <taxon>Streptophyta</taxon>
        <taxon>Embryophyta</taxon>
        <taxon>Tracheophyta</taxon>
        <taxon>Spermatophyta</taxon>
        <taxon>Magnoliopsida</taxon>
        <taxon>Trochodendrales</taxon>
        <taxon>Trochodendraceae</taxon>
        <taxon>Tetracentron</taxon>
    </lineage>
</organism>
<gene>
    <name evidence="3" type="ORF">HHK36_026535</name>
</gene>
<comment type="caution">
    <text evidence="3">The sequence shown here is derived from an EMBL/GenBank/DDBJ whole genome shotgun (WGS) entry which is preliminary data.</text>
</comment>
<dbReference type="Proteomes" id="UP000655225">
    <property type="component" value="Unassembled WGS sequence"/>
</dbReference>
<dbReference type="OMA" id="METWKIE"/>
<dbReference type="AlphaFoldDB" id="A0A835D2A2"/>
<proteinExistence type="predicted"/>
<evidence type="ECO:0000256" key="2">
    <source>
        <dbReference type="ARBA" id="ARBA00022679"/>
    </source>
</evidence>
<reference evidence="3 4" key="1">
    <citation type="submission" date="2020-04" db="EMBL/GenBank/DDBJ databases">
        <title>Plant Genome Project.</title>
        <authorList>
            <person name="Zhang R.-G."/>
        </authorList>
    </citation>
    <scope>NUCLEOTIDE SEQUENCE [LARGE SCALE GENOMIC DNA]</scope>
    <source>
        <strain evidence="3">YNK0</strain>
        <tissue evidence="3">Leaf</tissue>
    </source>
</reference>
<protein>
    <recommendedName>
        <fullName evidence="5">S-adenosyl-L-methionine-dependent methyltransferase</fullName>
    </recommendedName>
</protein>
<keyword evidence="1" id="KW-0489">Methyltransferase</keyword>
<sequence length="417" mass="46780">MGCFAAFAPAAASATVRPPLTCASRKKGNGALRAKLNDENDPFLQAAINRASLRFQETQRPEPLFLDPYVGSFVTPDTLMDMKQYPLISASLHPYCLATKFIDDKLLSTMNHMDGGPRQGLPNHHPYSLRLRQRLSNTLVFLSSQIAPGRRFHATQLEASNSEAAQLVVLLTDGMDTRPYRLSWPNSSIIFDISPERVFKRAAQNLEGVGAKIPRSCFFLHVPLESSSIQEILQRKGFSGNRPSIWAFQGLPVMTLESFKEILFIVSSLAMKECFFLGELPAWLAETEIGFKSSAERWMDKLFMSNGFRVDIMDYDEVARNVGKDPPSEDCGNKLFVAEQLRLSDDQWLLVPPTIPQHVLLGCGSEHPENVRGRNMAFKLSSELVDAAKGTNAQMENWRTEFQRLEEEGDEEGFDEL</sequence>
<accession>A0A835D2A2</accession>
<dbReference type="PANTHER" id="PTHR43619">
    <property type="entry name" value="S-ADENOSYL-L-METHIONINE-DEPENDENT METHYLTRANSFERASE YKTD-RELATED"/>
    <property type="match status" value="1"/>
</dbReference>
<evidence type="ECO:0008006" key="5">
    <source>
        <dbReference type="Google" id="ProtNLM"/>
    </source>
</evidence>
<keyword evidence="2" id="KW-0808">Transferase</keyword>
<name>A0A835D2A2_TETSI</name>
<evidence type="ECO:0000313" key="4">
    <source>
        <dbReference type="Proteomes" id="UP000655225"/>
    </source>
</evidence>
<dbReference type="InterPro" id="IPR029063">
    <property type="entry name" value="SAM-dependent_MTases_sf"/>
</dbReference>
<dbReference type="OrthoDB" id="203237at2759"/>